<comment type="caution">
    <text evidence="2">The sequence shown here is derived from an EMBL/GenBank/DDBJ whole genome shotgun (WGS) entry which is preliminary data.</text>
</comment>
<dbReference type="AlphaFoldDB" id="A0A2U2BE67"/>
<name>A0A2U2BE67_9BACT</name>
<dbReference type="PANTHER" id="PTHR43751">
    <property type="entry name" value="SULFATASE"/>
    <property type="match status" value="1"/>
</dbReference>
<evidence type="ECO:0000313" key="3">
    <source>
        <dbReference type="Proteomes" id="UP000244956"/>
    </source>
</evidence>
<accession>A0A2U2BE67</accession>
<feature type="domain" description="Sulfatase N-terminal" evidence="1">
    <location>
        <begin position="36"/>
        <end position="130"/>
    </location>
</feature>
<dbReference type="Pfam" id="PF00884">
    <property type="entry name" value="Sulfatase"/>
    <property type="match status" value="2"/>
</dbReference>
<dbReference type="InterPro" id="IPR017850">
    <property type="entry name" value="Alkaline_phosphatase_core_sf"/>
</dbReference>
<gene>
    <name evidence="2" type="ORF">DDZ16_02435</name>
</gene>
<dbReference type="Proteomes" id="UP000244956">
    <property type="component" value="Unassembled WGS sequence"/>
</dbReference>
<dbReference type="InterPro" id="IPR052701">
    <property type="entry name" value="GAG_Ulvan_Degrading_Sulfatases"/>
</dbReference>
<dbReference type="CDD" id="cd16027">
    <property type="entry name" value="SGSH"/>
    <property type="match status" value="1"/>
</dbReference>
<dbReference type="InterPro" id="IPR000917">
    <property type="entry name" value="Sulfatase_N"/>
</dbReference>
<evidence type="ECO:0000259" key="1">
    <source>
        <dbReference type="Pfam" id="PF00884"/>
    </source>
</evidence>
<organism evidence="2 3">
    <name type="scientific">Marinilabilia rubra</name>
    <dbReference type="NCBI Taxonomy" id="2162893"/>
    <lineage>
        <taxon>Bacteria</taxon>
        <taxon>Pseudomonadati</taxon>
        <taxon>Bacteroidota</taxon>
        <taxon>Bacteroidia</taxon>
        <taxon>Marinilabiliales</taxon>
        <taxon>Marinilabiliaceae</taxon>
        <taxon>Marinilabilia</taxon>
    </lineage>
</organism>
<reference evidence="2 3" key="1">
    <citation type="submission" date="2018-05" db="EMBL/GenBank/DDBJ databases">
        <title>Marinilabilia rubrum sp. nov., isolated from saltern sediment.</title>
        <authorList>
            <person name="Zhang R."/>
        </authorList>
    </citation>
    <scope>NUCLEOTIDE SEQUENCE [LARGE SCALE GENOMIC DNA]</scope>
    <source>
        <strain evidence="2 3">WTE16</strain>
    </source>
</reference>
<evidence type="ECO:0000313" key="2">
    <source>
        <dbReference type="EMBL" id="PWE01362.1"/>
    </source>
</evidence>
<keyword evidence="3" id="KW-1185">Reference proteome</keyword>
<dbReference type="PANTHER" id="PTHR43751:SF3">
    <property type="entry name" value="SULFATASE N-TERMINAL DOMAIN-CONTAINING PROTEIN"/>
    <property type="match status" value="1"/>
</dbReference>
<dbReference type="SUPFAM" id="SSF53649">
    <property type="entry name" value="Alkaline phosphatase-like"/>
    <property type="match status" value="1"/>
</dbReference>
<feature type="domain" description="Sulfatase N-terminal" evidence="1">
    <location>
        <begin position="163"/>
        <end position="321"/>
    </location>
</feature>
<sequence>MLSSLKKIKFLKLRLLILMVGLLSPIVLWAKEPVRPNILWITIEDTSPHFLGCYGNSDAKTPNIDELADKGVRFTRAFATGAVCSSSRSTIVTGLYTGQLGTGNHRSKYEIPKEIRGFPALLREAGYYTTNNKKLDYNIANMKPFVADAWNESSGQAGWWGRGKDQPFFAVFNFMSSHQSRTMTNPWNWYEHFVLEKLGEQNRIGPGEFEMPPFYRDTPEMRKYMSRVYNSLSYTDQQVGELLGRLKKDGLMENTIIFFYADHGEGIPRGKCNPVALGYRVPFIVWAPDKYRHLLPWKNDSVASELVSFVDLAPTVLSLGGLEKPEYMPGRAIMGDNRENSPELVYASRNRIDESPGLARSVTDGRFIYTRIFMPHLPELKYQKYADVSDIVKQIRLDYRKGHLNPIQSGMLEKRPIEVLYDLENDPWEINNLAQDARYESVLQKFRAALKSQIEDIKDVHFLPESVMLKRAEGSNIYRMRQNRELNPIKTLYSAASLVGREDSMKKQFELLKHPDAAVRYWASLGLKNQELPVESKKEIEEVLENENAPEVRIELSSILYNRWKCPKGFNVLSDMAVSENLIISNQALQAILYLSDFSEFIPIAKKVLYLNKDRSGGLSYEVKCGAEMILFKSGNHPLNYAHFKKWMN</sequence>
<dbReference type="EMBL" id="QEWP01000001">
    <property type="protein sequence ID" value="PWE01362.1"/>
    <property type="molecule type" value="Genomic_DNA"/>
</dbReference>
<protein>
    <submittedName>
        <fullName evidence="2">Sulfatase</fullName>
    </submittedName>
</protein>
<dbReference type="Gene3D" id="3.40.720.10">
    <property type="entry name" value="Alkaline Phosphatase, subunit A"/>
    <property type="match status" value="1"/>
</dbReference>
<proteinExistence type="predicted"/>